<reference evidence="2" key="1">
    <citation type="submission" date="2010-08" db="EMBL/GenBank/DDBJ databases">
        <authorList>
            <person name="Muzny D."/>
            <person name="Qin X."/>
            <person name="Buhay C."/>
            <person name="Dugan-Rocha S."/>
            <person name="Ding Y."/>
            <person name="Chen G."/>
            <person name="Hawes A."/>
            <person name="Holder M."/>
            <person name="Jhangiani S."/>
            <person name="Johnson A."/>
            <person name="Khan Z."/>
            <person name="Li Z."/>
            <person name="Liu W."/>
            <person name="Liu X."/>
            <person name="Perez L."/>
            <person name="Shen H."/>
            <person name="Wang Q."/>
            <person name="Watt J."/>
            <person name="Xi L."/>
            <person name="Xin Y."/>
            <person name="Zhou J."/>
            <person name="Deng J."/>
            <person name="Jiang H."/>
            <person name="Liu Y."/>
            <person name="Qu J."/>
            <person name="Song X.-Z."/>
            <person name="Zhang L."/>
            <person name="Villasana D."/>
            <person name="Johnson A."/>
            <person name="Liu J."/>
            <person name="Liyanage D."/>
            <person name="Lorensuhewa L."/>
            <person name="Robinson T."/>
            <person name="Song A."/>
            <person name="Song B.-B."/>
            <person name="Dinh H."/>
            <person name="Thornton R."/>
            <person name="Coyle M."/>
            <person name="Francisco L."/>
            <person name="Jackson L."/>
            <person name="Javaid M."/>
            <person name="Korchina V."/>
            <person name="Kovar C."/>
            <person name="Mata R."/>
            <person name="Mathew T."/>
            <person name="Ngo R."/>
            <person name="Nguyen L."/>
            <person name="Nguyen N."/>
            <person name="Okwuonu G."/>
            <person name="Ongeri F."/>
            <person name="Pham C."/>
            <person name="Simmons D."/>
            <person name="Wilczek-Boney K."/>
            <person name="Hale W."/>
            <person name="Jakkamsetti A."/>
            <person name="Pham P."/>
            <person name="Ruth R."/>
            <person name="San Lucas F."/>
            <person name="Warren J."/>
            <person name="Zhang J."/>
            <person name="Zhao Z."/>
            <person name="Zhou C."/>
            <person name="Zhu D."/>
            <person name="Lee S."/>
            <person name="Bess C."/>
            <person name="Blankenburg K."/>
            <person name="Forbes L."/>
            <person name="Fu Q."/>
            <person name="Gubbala S."/>
            <person name="Hirani K."/>
            <person name="Jayaseelan J.C."/>
            <person name="Lara F."/>
            <person name="Munidasa M."/>
            <person name="Palculict T."/>
            <person name="Patil S."/>
            <person name="Pu L.-L."/>
            <person name="Saada N."/>
            <person name="Tang L."/>
            <person name="Weissenberger G."/>
            <person name="Zhu Y."/>
            <person name="Hemphill L."/>
            <person name="Shang Y."/>
            <person name="Youmans B."/>
            <person name="Ayvaz T."/>
            <person name="Ross M."/>
            <person name="Santibanez J."/>
            <person name="Aqrawi P."/>
            <person name="Gross S."/>
            <person name="Joshi V."/>
            <person name="Fowler G."/>
            <person name="Nazareth L."/>
            <person name="Reid J."/>
            <person name="Worley K."/>
            <person name="Petrosino J."/>
            <person name="Highlander S."/>
            <person name="Gibbs R."/>
        </authorList>
    </citation>
    <scope>NUCLEOTIDE SEQUENCE [LARGE SCALE GENOMIC DNA]</scope>
    <source>
        <strain evidence="2">DSM 15272</strain>
    </source>
</reference>
<gene>
    <name evidence="2" type="ORF">HMPREF0063_12481</name>
</gene>
<dbReference type="HOGENOM" id="CLU_1458380_0_0_11"/>
<keyword evidence="3" id="KW-1185">Reference proteome</keyword>
<sequence>MVARERSDREGEARGDIRVRFASLRRSPRRPPRKVRLAALTPSSLGLANTERPRSPGSAATVRAEPEASPTPGSPRSAHALVPRAGEHRAAVVARERSDREGEARGDTHARFASLRSRPRPSGWRTHGRDREGEARGDTHARFASLRSRPRPSGWRTHGRDREGERPSGWRTRRPASLSGSGPSW</sequence>
<dbReference type="AlphaFoldDB" id="E2SEM2"/>
<comment type="caution">
    <text evidence="2">The sequence shown here is derived from an EMBL/GenBank/DDBJ whole genome shotgun (WGS) entry which is preliminary data.</text>
</comment>
<proteinExistence type="predicted"/>
<feature type="compositionally biased region" description="Basic and acidic residues" evidence="1">
    <location>
        <begin position="85"/>
        <end position="110"/>
    </location>
</feature>
<feature type="compositionally biased region" description="Basic residues" evidence="1">
    <location>
        <begin position="26"/>
        <end position="36"/>
    </location>
</feature>
<organism evidence="2 3">
    <name type="scientific">Aeromicrobium marinum DSM 15272</name>
    <dbReference type="NCBI Taxonomy" id="585531"/>
    <lineage>
        <taxon>Bacteria</taxon>
        <taxon>Bacillati</taxon>
        <taxon>Actinomycetota</taxon>
        <taxon>Actinomycetes</taxon>
        <taxon>Propionibacteriales</taxon>
        <taxon>Nocardioidaceae</taxon>
        <taxon>Aeromicrobium</taxon>
    </lineage>
</organism>
<feature type="compositionally biased region" description="Basic and acidic residues" evidence="1">
    <location>
        <begin position="158"/>
        <end position="168"/>
    </location>
</feature>
<evidence type="ECO:0000256" key="1">
    <source>
        <dbReference type="SAM" id="MobiDB-lite"/>
    </source>
</evidence>
<dbReference type="STRING" id="585531.HMPREF0063_12481"/>
<dbReference type="EMBL" id="ACLF03000008">
    <property type="protein sequence ID" value="EFQ82319.1"/>
    <property type="molecule type" value="Genomic_DNA"/>
</dbReference>
<feature type="region of interest" description="Disordered" evidence="1">
    <location>
        <begin position="23"/>
        <end position="185"/>
    </location>
</feature>
<dbReference type="Proteomes" id="UP000003111">
    <property type="component" value="Unassembled WGS sequence"/>
</dbReference>
<feature type="compositionally biased region" description="Basic and acidic residues" evidence="1">
    <location>
        <begin position="127"/>
        <end position="141"/>
    </location>
</feature>
<accession>E2SEM2</accession>
<evidence type="ECO:0000313" key="2">
    <source>
        <dbReference type="EMBL" id="EFQ82319.1"/>
    </source>
</evidence>
<protein>
    <submittedName>
        <fullName evidence="2">Uncharacterized protein</fullName>
    </submittedName>
</protein>
<evidence type="ECO:0000313" key="3">
    <source>
        <dbReference type="Proteomes" id="UP000003111"/>
    </source>
</evidence>
<name>E2SEM2_9ACTN</name>